<accession>A0A1N7RUB8</accession>
<sequence>MDPLNTRPTWLAALLPLLAVWQYGDRSIVRGELYRMALSADAAAQSADALQRIARMLNRDGNPVEMHCKELRAIALAALAGFERVPPCAPVAMLMEHNGSLH</sequence>
<protein>
    <submittedName>
        <fullName evidence="1">Uncharacterized protein</fullName>
    </submittedName>
</protein>
<keyword evidence="2" id="KW-1185">Reference proteome</keyword>
<gene>
    <name evidence="1" type="ORF">BN2475_170015</name>
</gene>
<proteinExistence type="predicted"/>
<dbReference type="STRING" id="1247936.BN2475_170015"/>
<reference evidence="1 2" key="1">
    <citation type="submission" date="2016-12" db="EMBL/GenBank/DDBJ databases">
        <authorList>
            <person name="Song W.-J."/>
            <person name="Kurnit D.M."/>
        </authorList>
    </citation>
    <scope>NUCLEOTIDE SEQUENCE [LARGE SCALE GENOMIC DNA]</scope>
    <source>
        <strain evidence="1 2">STM7296</strain>
    </source>
</reference>
<evidence type="ECO:0000313" key="1">
    <source>
        <dbReference type="EMBL" id="SIT38708.1"/>
    </source>
</evidence>
<dbReference type="AlphaFoldDB" id="A0A1N7RUB8"/>
<evidence type="ECO:0000313" key="2">
    <source>
        <dbReference type="Proteomes" id="UP000187012"/>
    </source>
</evidence>
<dbReference type="RefSeq" id="WP_094779155.1">
    <property type="nucleotide sequence ID" value="NZ_CYGX02000017.1"/>
</dbReference>
<dbReference type="OrthoDB" id="9026254at2"/>
<dbReference type="EMBL" id="CYGX02000017">
    <property type="protein sequence ID" value="SIT38708.1"/>
    <property type="molecule type" value="Genomic_DNA"/>
</dbReference>
<name>A0A1N7RUB8_9BURK</name>
<dbReference type="Proteomes" id="UP000187012">
    <property type="component" value="Unassembled WGS sequence"/>
</dbReference>
<organism evidence="1 2">
    <name type="scientific">Paraburkholderia ribeironis</name>
    <dbReference type="NCBI Taxonomy" id="1247936"/>
    <lineage>
        <taxon>Bacteria</taxon>
        <taxon>Pseudomonadati</taxon>
        <taxon>Pseudomonadota</taxon>
        <taxon>Betaproteobacteria</taxon>
        <taxon>Burkholderiales</taxon>
        <taxon>Burkholderiaceae</taxon>
        <taxon>Paraburkholderia</taxon>
    </lineage>
</organism>